<accession>A0A2M7X639</accession>
<dbReference type="Proteomes" id="UP000230683">
    <property type="component" value="Unassembled WGS sequence"/>
</dbReference>
<dbReference type="SUPFAM" id="SSF52374">
    <property type="entry name" value="Nucleotidylyl transferase"/>
    <property type="match status" value="1"/>
</dbReference>
<dbReference type="InterPro" id="IPR036695">
    <property type="entry name" value="Arg-tRNA-synth_N_sf"/>
</dbReference>
<dbReference type="PROSITE" id="PS00178">
    <property type="entry name" value="AA_TRNA_LIGASE_I"/>
    <property type="match status" value="1"/>
</dbReference>
<evidence type="ECO:0000259" key="6">
    <source>
        <dbReference type="SMART" id="SM01016"/>
    </source>
</evidence>
<keyword evidence="3 5" id="KW-0067">ATP-binding</keyword>
<comment type="caution">
    <text evidence="7">The sequence shown here is derived from an EMBL/GenBank/DDBJ whole genome shotgun (WGS) entry which is preliminary data.</text>
</comment>
<gene>
    <name evidence="7" type="primary">argS</name>
    <name evidence="7" type="ORF">CO178_00080</name>
</gene>
<dbReference type="Gene3D" id="3.40.50.620">
    <property type="entry name" value="HUPs"/>
    <property type="match status" value="1"/>
</dbReference>
<proteinExistence type="inferred from homology"/>
<evidence type="ECO:0000313" key="8">
    <source>
        <dbReference type="Proteomes" id="UP000230683"/>
    </source>
</evidence>
<dbReference type="EMBL" id="PFWY01000004">
    <property type="protein sequence ID" value="PJA41471.1"/>
    <property type="molecule type" value="Genomic_DNA"/>
</dbReference>
<dbReference type="SMART" id="SM01016">
    <property type="entry name" value="Arg_tRNA_synt_N"/>
    <property type="match status" value="1"/>
</dbReference>
<dbReference type="Pfam" id="PF03485">
    <property type="entry name" value="Arg_tRNA_synt_N"/>
    <property type="match status" value="2"/>
</dbReference>
<dbReference type="Pfam" id="PF00750">
    <property type="entry name" value="tRNA-synt_1d"/>
    <property type="match status" value="1"/>
</dbReference>
<feature type="domain" description="Arginyl tRNA synthetase N-terminal" evidence="6">
    <location>
        <begin position="6"/>
        <end position="118"/>
    </location>
</feature>
<dbReference type="InterPro" id="IPR014729">
    <property type="entry name" value="Rossmann-like_a/b/a_fold"/>
</dbReference>
<dbReference type="PANTHER" id="PTHR11956">
    <property type="entry name" value="ARGINYL-TRNA SYNTHETASE"/>
    <property type="match status" value="1"/>
</dbReference>
<protein>
    <submittedName>
        <fullName evidence="7">Arginine--tRNA ligase</fullName>
    </submittedName>
</protein>
<dbReference type="PRINTS" id="PR01038">
    <property type="entry name" value="TRNASYNTHARG"/>
</dbReference>
<evidence type="ECO:0000256" key="1">
    <source>
        <dbReference type="ARBA" id="ARBA00022598"/>
    </source>
</evidence>
<keyword evidence="2 5" id="KW-0547">Nucleotide-binding</keyword>
<evidence type="ECO:0000256" key="2">
    <source>
        <dbReference type="ARBA" id="ARBA00022741"/>
    </source>
</evidence>
<dbReference type="GO" id="GO:0004814">
    <property type="term" value="F:arginine-tRNA ligase activity"/>
    <property type="evidence" value="ECO:0007669"/>
    <property type="project" value="InterPro"/>
</dbReference>
<dbReference type="Gene3D" id="3.30.1360.70">
    <property type="entry name" value="Arginyl tRNA synthetase N-terminal domain"/>
    <property type="match status" value="1"/>
</dbReference>
<organism evidence="7 8">
    <name type="scientific">candidate division WWE3 bacterium CG_4_9_14_3_um_filter_34_6</name>
    <dbReference type="NCBI Taxonomy" id="1975079"/>
    <lineage>
        <taxon>Bacteria</taxon>
        <taxon>Katanobacteria</taxon>
    </lineage>
</organism>
<dbReference type="InterPro" id="IPR001278">
    <property type="entry name" value="Arg-tRNA-ligase"/>
</dbReference>
<evidence type="ECO:0000256" key="5">
    <source>
        <dbReference type="RuleBase" id="RU363038"/>
    </source>
</evidence>
<feature type="non-terminal residue" evidence="7">
    <location>
        <position position="499"/>
    </location>
</feature>
<evidence type="ECO:0000313" key="7">
    <source>
        <dbReference type="EMBL" id="PJA41471.1"/>
    </source>
</evidence>
<evidence type="ECO:0000256" key="3">
    <source>
        <dbReference type="ARBA" id="ARBA00022840"/>
    </source>
</evidence>
<dbReference type="PANTHER" id="PTHR11956:SF5">
    <property type="entry name" value="ARGININE--TRNA LIGASE, CYTOPLASMIC"/>
    <property type="match status" value="1"/>
</dbReference>
<keyword evidence="4 5" id="KW-0030">Aminoacyl-tRNA synthetase</keyword>
<dbReference type="GO" id="GO:0005737">
    <property type="term" value="C:cytoplasm"/>
    <property type="evidence" value="ECO:0007669"/>
    <property type="project" value="InterPro"/>
</dbReference>
<keyword evidence="5" id="KW-0648">Protein biosynthesis</keyword>
<dbReference type="InterPro" id="IPR001412">
    <property type="entry name" value="aa-tRNA-synth_I_CS"/>
</dbReference>
<dbReference type="GO" id="GO:0005524">
    <property type="term" value="F:ATP binding"/>
    <property type="evidence" value="ECO:0007669"/>
    <property type="project" value="UniProtKB-KW"/>
</dbReference>
<comment type="similarity">
    <text evidence="5">Belongs to the class-I aminoacyl-tRNA synthetase family.</text>
</comment>
<dbReference type="InterPro" id="IPR005148">
    <property type="entry name" value="Arg-tRNA-synth_N"/>
</dbReference>
<name>A0A2M7X639_UNCKA</name>
<evidence type="ECO:0000256" key="4">
    <source>
        <dbReference type="ARBA" id="ARBA00023146"/>
    </source>
</evidence>
<dbReference type="InterPro" id="IPR035684">
    <property type="entry name" value="ArgRS_core"/>
</dbReference>
<dbReference type="AlphaFoldDB" id="A0A2M7X639"/>
<keyword evidence="1 5" id="KW-0436">Ligase</keyword>
<dbReference type="GO" id="GO:0006420">
    <property type="term" value="P:arginyl-tRNA aminoacylation"/>
    <property type="evidence" value="ECO:0007669"/>
    <property type="project" value="InterPro"/>
</dbReference>
<reference evidence="8" key="1">
    <citation type="submission" date="2017-09" db="EMBL/GenBank/DDBJ databases">
        <title>Depth-based differentiation of microbial function through sediment-hosted aquifers and enrichment of novel symbionts in the deep terrestrial subsurface.</title>
        <authorList>
            <person name="Probst A.J."/>
            <person name="Ladd B."/>
            <person name="Jarett J.K."/>
            <person name="Geller-Mcgrath D.E."/>
            <person name="Sieber C.M.K."/>
            <person name="Emerson J.B."/>
            <person name="Anantharaman K."/>
            <person name="Thomas B.C."/>
            <person name="Malmstrom R."/>
            <person name="Stieglmeier M."/>
            <person name="Klingl A."/>
            <person name="Woyke T."/>
            <person name="Ryan C.M."/>
            <person name="Banfield J.F."/>
        </authorList>
    </citation>
    <scope>NUCLEOTIDE SEQUENCE [LARGE SCALE GENOMIC DNA]</scope>
</reference>
<sequence>MINVDDELKLLFVNVLKGLNLRSDIEFTIEHPADPVNGDYAVNVAMILFADSQINYRELTKPKAGTAHAVCCNARIIKALYKSPRMLADAIVAELSKNLPKYMKKIEVAGPGFINIYLTGQFFIDSVVELGSGNISFVPKDYSSKNISLEHTQINPNKEPHIGHLRNASIGDSLTKILRATGDNVKVQYYQNDIGQQIASIILAYKKQFIPYSGSFIDGSKKLLEWASMAYVDIESRYETDSDLKAEKEAIHIQIAMSGSEISKLAREITDGILKATLEIFGSLDIEYDLIVRESDILKNKLWEDTFKLLKKNDKFYLAKDGDKKGCWLVNMPDDEDKVIVRSNGIPTYAGNDIAYHLWKFGVLKDFKYLKLDWDTQSGPLYVTSTDESGSVMNEFSSADEIVNIIDISQTYPQNSVKQALNVLGYSDLAKHYKHVNYGFVFLSIASADELGIEHSKLDKVIKMSGRKGSVISINEFIDLLRTKLELEHGGFDSIDDVI</sequence>
<dbReference type="SUPFAM" id="SSF55190">
    <property type="entry name" value="Arginyl-tRNA synthetase (ArgRS), N-terminal 'additional' domain"/>
    <property type="match status" value="1"/>
</dbReference>